<dbReference type="OrthoDB" id="1925987at2"/>
<evidence type="ECO:0000313" key="2">
    <source>
        <dbReference type="EMBL" id="PRR84786.1"/>
    </source>
</evidence>
<evidence type="ECO:0000259" key="1">
    <source>
        <dbReference type="Pfam" id="PF01368"/>
    </source>
</evidence>
<dbReference type="InterPro" id="IPR051673">
    <property type="entry name" value="SSDNA_exonuclease_RecJ"/>
</dbReference>
<proteinExistence type="predicted"/>
<dbReference type="Pfam" id="PF01368">
    <property type="entry name" value="DHH"/>
    <property type="match status" value="1"/>
</dbReference>
<dbReference type="AlphaFoldDB" id="A0A2T0BLL9"/>
<name>A0A2T0BLL9_9CLOT</name>
<dbReference type="Proteomes" id="UP000237798">
    <property type="component" value="Unassembled WGS sequence"/>
</dbReference>
<protein>
    <submittedName>
        <fullName evidence="2">Single-stranded-DNA-specific exonuclease RecJ</fullName>
        <ecNumber evidence="2">3.1.-.-</ecNumber>
    </submittedName>
</protein>
<dbReference type="RefSeq" id="WP_106009875.1">
    <property type="nucleotide sequence ID" value="NZ_JALCPJ010000004.1"/>
</dbReference>
<keyword evidence="2" id="KW-0540">Nuclease</keyword>
<accession>A0A2T0BLL9</accession>
<sequence>MEMQKENIQGFNFLGMKNPFLLRNMGEALKRIIEAVNEREKIVIYGTCDLDGITSVSLLLLVLKYLNADVEYFISDEINDFDIKSDIIENHIKFLGAKLIITAGCGINSVSQIELCKNLGIDVIITDYHKSKGVLPGTIIVDPNQKQCTYPYKDLTAAGLTFKLCQAVSMYYEMKCIGKYLDLVALGILSRQADISGENRIMVNQGIYCINYTNNYGVRAMLKVNDISNVNRKSICELSSKMMCSIKNKRYIDNARITVELFITENMDRAEQIAKYLKNEIV</sequence>
<dbReference type="Gene3D" id="3.90.1640.30">
    <property type="match status" value="1"/>
</dbReference>
<keyword evidence="2" id="KW-0269">Exonuclease</keyword>
<dbReference type="InterPro" id="IPR038763">
    <property type="entry name" value="DHH_sf"/>
</dbReference>
<dbReference type="PANTHER" id="PTHR30255:SF2">
    <property type="entry name" value="SINGLE-STRANDED-DNA-SPECIFIC EXONUCLEASE RECJ"/>
    <property type="match status" value="1"/>
</dbReference>
<reference evidence="2 3" key="1">
    <citation type="submission" date="2018-03" db="EMBL/GenBank/DDBJ databases">
        <title>Genome sequence of Clostridium luticellarii DSM 29923.</title>
        <authorList>
            <person name="Poehlein A."/>
            <person name="Daniel R."/>
        </authorList>
    </citation>
    <scope>NUCLEOTIDE SEQUENCE [LARGE SCALE GENOMIC DNA]</scope>
    <source>
        <strain evidence="2 3">DSM 29923</strain>
    </source>
</reference>
<evidence type="ECO:0000313" key="3">
    <source>
        <dbReference type="Proteomes" id="UP000237798"/>
    </source>
</evidence>
<dbReference type="EC" id="3.1.-.-" evidence="2"/>
<dbReference type="GO" id="GO:0004527">
    <property type="term" value="F:exonuclease activity"/>
    <property type="evidence" value="ECO:0007669"/>
    <property type="project" value="UniProtKB-KW"/>
</dbReference>
<dbReference type="InterPro" id="IPR001667">
    <property type="entry name" value="DDH_dom"/>
</dbReference>
<dbReference type="SUPFAM" id="SSF64182">
    <property type="entry name" value="DHH phosphoesterases"/>
    <property type="match status" value="1"/>
</dbReference>
<organism evidence="2 3">
    <name type="scientific">Clostridium luticellarii</name>
    <dbReference type="NCBI Taxonomy" id="1691940"/>
    <lineage>
        <taxon>Bacteria</taxon>
        <taxon>Bacillati</taxon>
        <taxon>Bacillota</taxon>
        <taxon>Clostridia</taxon>
        <taxon>Eubacteriales</taxon>
        <taxon>Clostridiaceae</taxon>
        <taxon>Clostridium</taxon>
    </lineage>
</organism>
<keyword evidence="3" id="KW-1185">Reference proteome</keyword>
<dbReference type="EMBL" id="PVXP01000033">
    <property type="protein sequence ID" value="PRR84786.1"/>
    <property type="molecule type" value="Genomic_DNA"/>
</dbReference>
<feature type="domain" description="DDH" evidence="1">
    <location>
        <begin position="41"/>
        <end position="188"/>
    </location>
</feature>
<dbReference type="PANTHER" id="PTHR30255">
    <property type="entry name" value="SINGLE-STRANDED-DNA-SPECIFIC EXONUCLEASE RECJ"/>
    <property type="match status" value="1"/>
</dbReference>
<keyword evidence="2" id="KW-0378">Hydrolase</keyword>
<gene>
    <name evidence="2" type="primary">recJ_2</name>
    <name evidence="2" type="ORF">CLLU_22510</name>
</gene>
<comment type="caution">
    <text evidence="2">The sequence shown here is derived from an EMBL/GenBank/DDBJ whole genome shotgun (WGS) entry which is preliminary data.</text>
</comment>